<evidence type="ECO:0000313" key="2">
    <source>
        <dbReference type="EMBL" id="SVE54878.1"/>
    </source>
</evidence>
<feature type="non-terminal residue" evidence="2">
    <location>
        <position position="226"/>
    </location>
</feature>
<organism evidence="2">
    <name type="scientific">marine metagenome</name>
    <dbReference type="NCBI Taxonomy" id="408172"/>
    <lineage>
        <taxon>unclassified sequences</taxon>
        <taxon>metagenomes</taxon>
        <taxon>ecological metagenomes</taxon>
    </lineage>
</organism>
<dbReference type="InterPro" id="IPR050496">
    <property type="entry name" value="SNF2_RAD54_helicase_repair"/>
</dbReference>
<name>A0A383EFK0_9ZZZZ</name>
<feature type="domain" description="SNF2 N-terminal" evidence="1">
    <location>
        <begin position="162"/>
        <end position="226"/>
    </location>
</feature>
<proteinExistence type="predicted"/>
<dbReference type="InterPro" id="IPR000330">
    <property type="entry name" value="SNF2_N"/>
</dbReference>
<gene>
    <name evidence="2" type="ORF">METZ01_LOCUS507732</name>
</gene>
<dbReference type="SUPFAM" id="SSF52540">
    <property type="entry name" value="P-loop containing nucleoside triphosphate hydrolases"/>
    <property type="match status" value="1"/>
</dbReference>
<dbReference type="PANTHER" id="PTHR45629">
    <property type="entry name" value="SNF2/RAD54 FAMILY MEMBER"/>
    <property type="match status" value="1"/>
</dbReference>
<dbReference type="AlphaFoldDB" id="A0A383EFK0"/>
<dbReference type="Pfam" id="PF00176">
    <property type="entry name" value="SNF2-rel_dom"/>
    <property type="match status" value="1"/>
</dbReference>
<dbReference type="PANTHER" id="PTHR45629:SF7">
    <property type="entry name" value="DNA EXCISION REPAIR PROTEIN ERCC-6-RELATED"/>
    <property type="match status" value="1"/>
</dbReference>
<reference evidence="2" key="1">
    <citation type="submission" date="2018-05" db="EMBL/GenBank/DDBJ databases">
        <authorList>
            <person name="Lanie J.A."/>
            <person name="Ng W.-L."/>
            <person name="Kazmierczak K.M."/>
            <person name="Andrzejewski T.M."/>
            <person name="Davidsen T.M."/>
            <person name="Wayne K.J."/>
            <person name="Tettelin H."/>
            <person name="Glass J.I."/>
            <person name="Rusch D."/>
            <person name="Podicherti R."/>
            <person name="Tsui H.-C.T."/>
            <person name="Winkler M.E."/>
        </authorList>
    </citation>
    <scope>NUCLEOTIDE SEQUENCE</scope>
</reference>
<dbReference type="InterPro" id="IPR038718">
    <property type="entry name" value="SNF2-like_sf"/>
</dbReference>
<evidence type="ECO:0000259" key="1">
    <source>
        <dbReference type="Pfam" id="PF00176"/>
    </source>
</evidence>
<accession>A0A383EFK0</accession>
<sequence>MLPDSLNSWAVNEAGVVTQGGDAVGAEVVVENQESIRSALGLRLSRRTVSMVIEISGIFPDGLVLRVGVEKNAKITHCSPDVDQQVIEDTWHAVEPGSKSQVSEFLARHGVTEGPMTAGFHFKLVADSASVLILRDAVEHTSGTIGPPLPPPPGLEAVLFPYQLSGSTNLRRMYGADIGCLLADEMGLGKTLQVITLLTDLPLGSRTLVVAPRSILFNWKSELEKF</sequence>
<protein>
    <recommendedName>
        <fullName evidence="1">SNF2 N-terminal domain-containing protein</fullName>
    </recommendedName>
</protein>
<dbReference type="EMBL" id="UINC01225012">
    <property type="protein sequence ID" value="SVE54878.1"/>
    <property type="molecule type" value="Genomic_DNA"/>
</dbReference>
<dbReference type="InterPro" id="IPR027417">
    <property type="entry name" value="P-loop_NTPase"/>
</dbReference>
<dbReference type="Gene3D" id="3.40.50.10810">
    <property type="entry name" value="Tandem AAA-ATPase domain"/>
    <property type="match status" value="1"/>
</dbReference>
<dbReference type="GO" id="GO:0005524">
    <property type="term" value="F:ATP binding"/>
    <property type="evidence" value="ECO:0007669"/>
    <property type="project" value="InterPro"/>
</dbReference>